<evidence type="ECO:0000313" key="10">
    <source>
        <dbReference type="EMBL" id="KYF54533.1"/>
    </source>
</evidence>
<dbReference type="SUPFAM" id="SSF49879">
    <property type="entry name" value="SMAD/FHA domain"/>
    <property type="match status" value="1"/>
</dbReference>
<dbReference type="InterPro" id="IPR008984">
    <property type="entry name" value="SMAD_FHA_dom_sf"/>
</dbReference>
<dbReference type="CDD" id="cd00009">
    <property type="entry name" value="AAA"/>
    <property type="match status" value="1"/>
</dbReference>
<dbReference type="SUPFAM" id="SSF52540">
    <property type="entry name" value="P-loop containing nucleoside triphosphate hydrolases"/>
    <property type="match status" value="1"/>
</dbReference>
<dbReference type="AlphaFoldDB" id="A0A150PFR1"/>
<keyword evidence="4" id="KW-0238">DNA-binding</keyword>
<sequence>MNHSRPAAPTSLASPDIRGPGAPPVEGHAEGDPPREAPALQPSASAGDPAAQEAELDAHLSVTDPIAMSQIRDALKQLSRERGTQPHVLLIIHHRHGAETVRLHEGVGVVVGRDPTADVAIPERSLSRRHARFTFQRGDVLVEDLGSTNGTFLSGQRVERGVLKPGDEVALGEITASLRVIASAELPVLNLDVLDAPPVGSERRKLPSVDDLMGGPTPVGGMRAVNDEGLVMRSPAMRPVLETAMRLARSSAPVLVQGETGTGKDVLARLIHEAGPRHKKQMIRVGCSGVPAQLLEITLFGREADALHGDTRAQEGVFEACAGGTVVLDEVGDLPPALQAALLRLIDTGRVARVGSTREIAVDVRIVATTYRDLEAMCEAGSFRSDLLYRLNAVPLRVPPLCERREDIAPLAQRFLRQANEVHRRNVRSLDPETLALLEQYPWPGNVRELRSAIERAVVTARGNVITPLDLPESIQAAPALRRSTPPPPDRPLPEAATPGSGPMIGLKAQMDRLEAEIILDALRATNGNLAMAARRLRMPLRTLQEKIASHGLRRSDYRDGPPSRSK</sequence>
<reference evidence="10 11" key="1">
    <citation type="submission" date="2014-02" db="EMBL/GenBank/DDBJ databases">
        <title>The small core and large imbalanced accessory genome model reveals a collaborative survival strategy of Sorangium cellulosum strains in nature.</title>
        <authorList>
            <person name="Han K."/>
            <person name="Peng R."/>
            <person name="Blom J."/>
            <person name="Li Y.-Z."/>
        </authorList>
    </citation>
    <scope>NUCLEOTIDE SEQUENCE [LARGE SCALE GENOMIC DNA]</scope>
    <source>
        <strain evidence="10 11">So0157-25</strain>
    </source>
</reference>
<dbReference type="Gene3D" id="2.60.200.20">
    <property type="match status" value="1"/>
</dbReference>
<dbReference type="PROSITE" id="PS50006">
    <property type="entry name" value="FHA_DOMAIN"/>
    <property type="match status" value="1"/>
</dbReference>
<dbReference type="Pfam" id="PF02954">
    <property type="entry name" value="HTH_8"/>
    <property type="match status" value="1"/>
</dbReference>
<keyword evidence="3" id="KW-0805">Transcription regulation</keyword>
<feature type="domain" description="Sigma-54 factor interaction" evidence="9">
    <location>
        <begin position="230"/>
        <end position="459"/>
    </location>
</feature>
<dbReference type="SMART" id="SM00240">
    <property type="entry name" value="FHA"/>
    <property type="match status" value="1"/>
</dbReference>
<evidence type="ECO:0000256" key="3">
    <source>
        <dbReference type="ARBA" id="ARBA00023015"/>
    </source>
</evidence>
<dbReference type="CDD" id="cd00060">
    <property type="entry name" value="FHA"/>
    <property type="match status" value="1"/>
</dbReference>
<dbReference type="InterPro" id="IPR000253">
    <property type="entry name" value="FHA_dom"/>
</dbReference>
<evidence type="ECO:0000256" key="2">
    <source>
        <dbReference type="ARBA" id="ARBA00022840"/>
    </source>
</evidence>
<dbReference type="PROSITE" id="PS50045">
    <property type="entry name" value="SIGMA54_INTERACT_4"/>
    <property type="match status" value="1"/>
</dbReference>
<dbReference type="Gene3D" id="1.10.8.60">
    <property type="match status" value="1"/>
</dbReference>
<dbReference type="InterPro" id="IPR009057">
    <property type="entry name" value="Homeodomain-like_sf"/>
</dbReference>
<dbReference type="FunFam" id="3.40.50.300:FF:000006">
    <property type="entry name" value="DNA-binding transcriptional regulator NtrC"/>
    <property type="match status" value="1"/>
</dbReference>
<keyword evidence="1" id="KW-0547">Nucleotide-binding</keyword>
<keyword evidence="6" id="KW-0804">Transcription</keyword>
<evidence type="ECO:0000256" key="1">
    <source>
        <dbReference type="ARBA" id="ARBA00022741"/>
    </source>
</evidence>
<dbReference type="Gene3D" id="1.10.10.60">
    <property type="entry name" value="Homeodomain-like"/>
    <property type="match status" value="1"/>
</dbReference>
<evidence type="ECO:0000256" key="7">
    <source>
        <dbReference type="SAM" id="MobiDB-lite"/>
    </source>
</evidence>
<accession>A0A150PFR1</accession>
<dbReference type="Pfam" id="PF00158">
    <property type="entry name" value="Sigma54_activat"/>
    <property type="match status" value="1"/>
</dbReference>
<dbReference type="InterPro" id="IPR003593">
    <property type="entry name" value="AAA+_ATPase"/>
</dbReference>
<dbReference type="FunFam" id="1.10.8.60:FF:000014">
    <property type="entry name" value="DNA-binding transcriptional regulator NtrC"/>
    <property type="match status" value="1"/>
</dbReference>
<dbReference type="PROSITE" id="PS00675">
    <property type="entry name" value="SIGMA54_INTERACT_1"/>
    <property type="match status" value="1"/>
</dbReference>
<comment type="caution">
    <text evidence="10">The sequence shown here is derived from an EMBL/GenBank/DDBJ whole genome shotgun (WGS) entry which is preliminary data.</text>
</comment>
<dbReference type="SUPFAM" id="SSF46689">
    <property type="entry name" value="Homeodomain-like"/>
    <property type="match status" value="1"/>
</dbReference>
<gene>
    <name evidence="10" type="ORF">BE08_20385</name>
</gene>
<dbReference type="Pfam" id="PF00498">
    <property type="entry name" value="FHA"/>
    <property type="match status" value="1"/>
</dbReference>
<dbReference type="PANTHER" id="PTHR32071:SF122">
    <property type="entry name" value="SIGMA FACTOR"/>
    <property type="match status" value="1"/>
</dbReference>
<keyword evidence="2" id="KW-0067">ATP-binding</keyword>
<evidence type="ECO:0000256" key="5">
    <source>
        <dbReference type="ARBA" id="ARBA00023159"/>
    </source>
</evidence>
<name>A0A150PFR1_SORCE</name>
<evidence type="ECO:0000259" key="8">
    <source>
        <dbReference type="PROSITE" id="PS50006"/>
    </source>
</evidence>
<dbReference type="InterPro" id="IPR025662">
    <property type="entry name" value="Sigma_54_int_dom_ATP-bd_1"/>
</dbReference>
<dbReference type="SMART" id="SM00382">
    <property type="entry name" value="AAA"/>
    <property type="match status" value="1"/>
</dbReference>
<dbReference type="PANTHER" id="PTHR32071">
    <property type="entry name" value="TRANSCRIPTIONAL REGULATORY PROTEIN"/>
    <property type="match status" value="1"/>
</dbReference>
<feature type="domain" description="FHA" evidence="8">
    <location>
        <begin position="109"/>
        <end position="158"/>
    </location>
</feature>
<organism evidence="10 11">
    <name type="scientific">Sorangium cellulosum</name>
    <name type="common">Polyangium cellulosum</name>
    <dbReference type="NCBI Taxonomy" id="56"/>
    <lineage>
        <taxon>Bacteria</taxon>
        <taxon>Pseudomonadati</taxon>
        <taxon>Myxococcota</taxon>
        <taxon>Polyangia</taxon>
        <taxon>Polyangiales</taxon>
        <taxon>Polyangiaceae</taxon>
        <taxon>Sorangium</taxon>
    </lineage>
</organism>
<dbReference type="EMBL" id="JELY01001803">
    <property type="protein sequence ID" value="KYF54533.1"/>
    <property type="molecule type" value="Genomic_DNA"/>
</dbReference>
<proteinExistence type="predicted"/>
<evidence type="ECO:0000313" key="11">
    <source>
        <dbReference type="Proteomes" id="UP000075420"/>
    </source>
</evidence>
<dbReference type="GO" id="GO:0043565">
    <property type="term" value="F:sequence-specific DNA binding"/>
    <property type="evidence" value="ECO:0007669"/>
    <property type="project" value="InterPro"/>
</dbReference>
<dbReference type="GO" id="GO:0006355">
    <property type="term" value="P:regulation of DNA-templated transcription"/>
    <property type="evidence" value="ECO:0007669"/>
    <property type="project" value="InterPro"/>
</dbReference>
<dbReference type="GO" id="GO:0005524">
    <property type="term" value="F:ATP binding"/>
    <property type="evidence" value="ECO:0007669"/>
    <property type="project" value="UniProtKB-KW"/>
</dbReference>
<evidence type="ECO:0000256" key="4">
    <source>
        <dbReference type="ARBA" id="ARBA00023125"/>
    </source>
</evidence>
<dbReference type="Gene3D" id="3.40.50.300">
    <property type="entry name" value="P-loop containing nucleotide triphosphate hydrolases"/>
    <property type="match status" value="1"/>
</dbReference>
<dbReference type="PRINTS" id="PR01590">
    <property type="entry name" value="HTHFIS"/>
</dbReference>
<dbReference type="InterPro" id="IPR027417">
    <property type="entry name" value="P-loop_NTPase"/>
</dbReference>
<feature type="region of interest" description="Disordered" evidence="7">
    <location>
        <begin position="476"/>
        <end position="505"/>
    </location>
</feature>
<dbReference type="InterPro" id="IPR058031">
    <property type="entry name" value="AAA_lid_NorR"/>
</dbReference>
<dbReference type="InterPro" id="IPR002197">
    <property type="entry name" value="HTH_Fis"/>
</dbReference>
<dbReference type="Proteomes" id="UP000075420">
    <property type="component" value="Unassembled WGS sequence"/>
</dbReference>
<feature type="region of interest" description="Disordered" evidence="7">
    <location>
        <begin position="1"/>
        <end position="54"/>
    </location>
</feature>
<protein>
    <submittedName>
        <fullName evidence="10">Fis family transcriptional regulator</fullName>
    </submittedName>
</protein>
<feature type="region of interest" description="Disordered" evidence="7">
    <location>
        <begin position="548"/>
        <end position="567"/>
    </location>
</feature>
<dbReference type="InterPro" id="IPR002078">
    <property type="entry name" value="Sigma_54_int"/>
</dbReference>
<evidence type="ECO:0000256" key="6">
    <source>
        <dbReference type="ARBA" id="ARBA00023163"/>
    </source>
</evidence>
<keyword evidence="5" id="KW-0010">Activator</keyword>
<dbReference type="Pfam" id="PF25601">
    <property type="entry name" value="AAA_lid_14"/>
    <property type="match status" value="1"/>
</dbReference>
<evidence type="ECO:0000259" key="9">
    <source>
        <dbReference type="PROSITE" id="PS50045"/>
    </source>
</evidence>